<keyword evidence="2 11" id="KW-0575">Peroxidase</keyword>
<dbReference type="Pfam" id="PF06628">
    <property type="entry name" value="Catalase-rel"/>
    <property type="match status" value="1"/>
</dbReference>
<evidence type="ECO:0000256" key="11">
    <source>
        <dbReference type="RuleBase" id="RU000498"/>
    </source>
</evidence>
<evidence type="ECO:0000256" key="7">
    <source>
        <dbReference type="ARBA" id="ARBA00023324"/>
    </source>
</evidence>
<comment type="catalytic activity">
    <reaction evidence="8 11">
        <text>2 H2O2 = O2 + 2 H2O</text>
        <dbReference type="Rhea" id="RHEA:20309"/>
        <dbReference type="ChEBI" id="CHEBI:15377"/>
        <dbReference type="ChEBI" id="CHEBI:15379"/>
        <dbReference type="ChEBI" id="CHEBI:16240"/>
        <dbReference type="EC" id="1.11.1.6"/>
    </reaction>
</comment>
<evidence type="ECO:0000256" key="8">
    <source>
        <dbReference type="ARBA" id="ARBA00049254"/>
    </source>
</evidence>
<evidence type="ECO:0000256" key="6">
    <source>
        <dbReference type="ARBA" id="ARBA00023004"/>
    </source>
</evidence>
<dbReference type="InterPro" id="IPR024708">
    <property type="entry name" value="Catalase_AS"/>
</dbReference>
<dbReference type="InterPro" id="IPR020835">
    <property type="entry name" value="Catalase_sf"/>
</dbReference>
<dbReference type="InterPro" id="IPR018028">
    <property type="entry name" value="Catalase"/>
</dbReference>
<evidence type="ECO:0000256" key="9">
    <source>
        <dbReference type="PIRSR" id="PIRSR038928-1"/>
    </source>
</evidence>
<dbReference type="PANTHER" id="PTHR11465">
    <property type="entry name" value="CATALASE"/>
    <property type="match status" value="1"/>
</dbReference>
<dbReference type="PROSITE" id="PS00438">
    <property type="entry name" value="CATALASE_2"/>
    <property type="match status" value="1"/>
</dbReference>
<dbReference type="InterPro" id="IPR002226">
    <property type="entry name" value="Catalase_haem_BS"/>
</dbReference>
<dbReference type="AlphaFoldDB" id="A0A385G1K5"/>
<keyword evidence="5 11" id="KW-0560">Oxidoreductase</keyword>
<dbReference type="Pfam" id="PF00199">
    <property type="entry name" value="Catalase"/>
    <property type="match status" value="1"/>
</dbReference>
<keyword evidence="4 10" id="KW-0479">Metal-binding</keyword>
<dbReference type="GO" id="GO:0042744">
    <property type="term" value="P:hydrogen peroxide catabolic process"/>
    <property type="evidence" value="ECO:0007669"/>
    <property type="project" value="UniProtKB-KW"/>
</dbReference>
<comment type="cofactor">
    <cofactor evidence="10">
        <name>heme</name>
        <dbReference type="ChEBI" id="CHEBI:30413"/>
    </cofactor>
</comment>
<evidence type="ECO:0000256" key="10">
    <source>
        <dbReference type="PIRSR" id="PIRSR038928-2"/>
    </source>
</evidence>
<reference evidence="14" key="1">
    <citation type="submission" date="2017-07" db="EMBL/GenBank/DDBJ databases">
        <authorList>
            <person name="Sun Z.S."/>
            <person name="Albrecht U."/>
            <person name="Echele G."/>
            <person name="Lee C.C."/>
        </authorList>
    </citation>
    <scope>NUCLEOTIDE SEQUENCE</scope>
</reference>
<reference evidence="14" key="2">
    <citation type="journal article" date="2018" name="Ecotoxicol. Environ. Saf.">
        <title>Molecular cloning, characterization, expression and enzyme activity of catalase from planarian Dugesia japonica in response to environmental pollutants.</title>
        <authorList>
            <person name="Zhang H.-C."/>
            <person name="Ma K.-X."/>
            <person name="Yang Y.-J."/>
            <person name="Shi C.-Y."/>
            <person name="Chen G.-W."/>
            <person name="Liu D.-Z."/>
        </authorList>
    </citation>
    <scope>NUCLEOTIDE SEQUENCE</scope>
</reference>
<dbReference type="EC" id="1.11.1.6" evidence="11"/>
<sequence>MSHSINNSLSDCKCMNKGEKILLTRSTGAPIGDKFNSITVGPRGPILLQDTVFIDEMAHFDRERIPERVVHAKGGGASGYFECTHDITKYTKAIPFSKIGKKTDVIVRFSTVSPELGSADTVRNPRGFAVKFYTEHGNWDLVGNNTPIFFIRDPIFFPSFIHSQKRNPKTFLRDPNMMWDFQSLRPETSHQFAFLFADRGIPDGFRHMHGFGSHTFKLVNENDEPVYCKFIFQTNQGIKNLTVENALLLSGKNPDYAIMDLFNAIETRNFPSWTFCIQVMTYEQAKNCSFNPFDVTKVWPHKDFPLIEVGQMVLNKNPMNYFMEIEQLAFCPSNFIPGIEASPDRMLQGRLFSYRDTQRHRLGANFDLIPVNKPRCPFRNYEVDGPMRVDDNNANMPNYYPNSYGGPEHNPKYLERREPSTGDIYRFDNADEDNHSQVTIFYTKVLDNEAKLRLAKNIAESLGQCKEVIRARAVNNFSKVHQQLSRDILMYMEQDLGVKTNLTCHL</sequence>
<keyword evidence="7 11" id="KW-0376">Hydrogen peroxide</keyword>
<dbReference type="GO" id="GO:0005777">
    <property type="term" value="C:peroxisome"/>
    <property type="evidence" value="ECO:0007669"/>
    <property type="project" value="TreeGrafter"/>
</dbReference>
<gene>
    <name evidence="14" type="primary">CAT</name>
</gene>
<name>A0A385G1K5_DUGJA</name>
<feature type="domain" description="Catalase core" evidence="13">
    <location>
        <begin position="24"/>
        <end position="408"/>
    </location>
</feature>
<dbReference type="InterPro" id="IPR010582">
    <property type="entry name" value="Catalase_immune_responsive"/>
</dbReference>
<evidence type="ECO:0000259" key="13">
    <source>
        <dbReference type="SMART" id="SM01060"/>
    </source>
</evidence>
<dbReference type="GO" id="GO:0004096">
    <property type="term" value="F:catalase activity"/>
    <property type="evidence" value="ECO:0007669"/>
    <property type="project" value="UniProtKB-EC"/>
</dbReference>
<dbReference type="PRINTS" id="PR00067">
    <property type="entry name" value="CATALASE"/>
</dbReference>
<dbReference type="PROSITE" id="PS51402">
    <property type="entry name" value="CATALASE_3"/>
    <property type="match status" value="1"/>
</dbReference>
<feature type="binding site" description="axial binding residue" evidence="10">
    <location>
        <position position="354"/>
    </location>
    <ligand>
        <name>heme</name>
        <dbReference type="ChEBI" id="CHEBI:30413"/>
    </ligand>
    <ligandPart>
        <name>Fe</name>
        <dbReference type="ChEBI" id="CHEBI:18248"/>
    </ligandPart>
</feature>
<dbReference type="SUPFAM" id="SSF56634">
    <property type="entry name" value="Heme-dependent catalase-like"/>
    <property type="match status" value="1"/>
</dbReference>
<evidence type="ECO:0000313" key="14">
    <source>
        <dbReference type="EMBL" id="AXV48271.1"/>
    </source>
</evidence>
<evidence type="ECO:0000256" key="3">
    <source>
        <dbReference type="ARBA" id="ARBA00022617"/>
    </source>
</evidence>
<dbReference type="SMART" id="SM01060">
    <property type="entry name" value="Catalase"/>
    <property type="match status" value="1"/>
</dbReference>
<evidence type="ECO:0000256" key="5">
    <source>
        <dbReference type="ARBA" id="ARBA00023002"/>
    </source>
</evidence>
<evidence type="ECO:0000256" key="2">
    <source>
        <dbReference type="ARBA" id="ARBA00022559"/>
    </source>
</evidence>
<evidence type="ECO:0000256" key="4">
    <source>
        <dbReference type="ARBA" id="ARBA00022723"/>
    </source>
</evidence>
<comment type="similarity">
    <text evidence="1 11">Belongs to the catalase family.</text>
</comment>
<dbReference type="FunFam" id="2.40.180.10:FF:000001">
    <property type="entry name" value="Catalase"/>
    <property type="match status" value="1"/>
</dbReference>
<dbReference type="InterPro" id="IPR024711">
    <property type="entry name" value="Catalase_clade1/3"/>
</dbReference>
<feature type="active site" evidence="9">
    <location>
        <position position="71"/>
    </location>
</feature>
<dbReference type="PANTHER" id="PTHR11465:SF9">
    <property type="entry name" value="CATALASE"/>
    <property type="match status" value="1"/>
</dbReference>
<dbReference type="InterPro" id="IPR011614">
    <property type="entry name" value="Catalase_core"/>
</dbReference>
<organism evidence="14">
    <name type="scientific">Dugesia japonica</name>
    <name type="common">Planarian</name>
    <dbReference type="NCBI Taxonomy" id="6161"/>
    <lineage>
        <taxon>Eukaryota</taxon>
        <taxon>Metazoa</taxon>
        <taxon>Spiralia</taxon>
        <taxon>Lophotrochozoa</taxon>
        <taxon>Platyhelminthes</taxon>
        <taxon>Rhabditophora</taxon>
        <taxon>Seriata</taxon>
        <taxon>Tricladida</taxon>
        <taxon>Continenticola</taxon>
        <taxon>Geoplanoidea</taxon>
        <taxon>Dugesiidae</taxon>
        <taxon>Dugesia</taxon>
    </lineage>
</organism>
<dbReference type="GO" id="GO:0046872">
    <property type="term" value="F:metal ion binding"/>
    <property type="evidence" value="ECO:0007669"/>
    <property type="project" value="UniProtKB-KW"/>
</dbReference>
<dbReference type="EMBL" id="MF464542">
    <property type="protein sequence ID" value="AXV48271.1"/>
    <property type="molecule type" value="mRNA"/>
</dbReference>
<evidence type="ECO:0000256" key="12">
    <source>
        <dbReference type="RuleBase" id="RU004142"/>
    </source>
</evidence>
<dbReference type="CDD" id="cd08156">
    <property type="entry name" value="catalase_clade_3"/>
    <property type="match status" value="1"/>
</dbReference>
<feature type="active site" evidence="9">
    <location>
        <position position="144"/>
    </location>
</feature>
<evidence type="ECO:0000256" key="1">
    <source>
        <dbReference type="ARBA" id="ARBA00005329"/>
    </source>
</evidence>
<dbReference type="PIRSF" id="PIRSF038928">
    <property type="entry name" value="Catalase_clade1-3"/>
    <property type="match status" value="1"/>
</dbReference>
<dbReference type="SMR" id="A0A385G1K5"/>
<protein>
    <recommendedName>
        <fullName evidence="11">Catalase</fullName>
        <ecNumber evidence="11">1.11.1.6</ecNumber>
    </recommendedName>
</protein>
<dbReference type="Gene3D" id="2.40.180.10">
    <property type="entry name" value="Catalase core domain"/>
    <property type="match status" value="1"/>
</dbReference>
<keyword evidence="3 10" id="KW-0349">Heme</keyword>
<dbReference type="InterPro" id="IPR040333">
    <property type="entry name" value="Catalase_3"/>
</dbReference>
<dbReference type="GO" id="GO:0042542">
    <property type="term" value="P:response to hydrogen peroxide"/>
    <property type="evidence" value="ECO:0007669"/>
    <property type="project" value="TreeGrafter"/>
</dbReference>
<dbReference type="PROSITE" id="PS00437">
    <property type="entry name" value="CATALASE_1"/>
    <property type="match status" value="1"/>
</dbReference>
<dbReference type="GO" id="GO:0020037">
    <property type="term" value="F:heme binding"/>
    <property type="evidence" value="ECO:0007669"/>
    <property type="project" value="InterPro"/>
</dbReference>
<dbReference type="GO" id="GO:0005739">
    <property type="term" value="C:mitochondrion"/>
    <property type="evidence" value="ECO:0007669"/>
    <property type="project" value="TreeGrafter"/>
</dbReference>
<accession>A0A385G1K5</accession>
<proteinExistence type="evidence at transcript level"/>
<keyword evidence="6 10" id="KW-0408">Iron</keyword>
<comment type="function">
    <text evidence="12">Catalyzes the degradation of hydrogen peroxide (H(2)O(2)) generated by peroxisomal oxidases to water and oxygen, thereby protecting cells from the toxic effects of hydrogen peroxide.</text>
</comment>